<dbReference type="EMBL" id="FNYR01000018">
    <property type="protein sequence ID" value="SEJ05066.1"/>
    <property type="molecule type" value="Genomic_DNA"/>
</dbReference>
<name>A0A1H6VN08_9EURY</name>
<keyword evidence="2" id="KW-1185">Reference proteome</keyword>
<gene>
    <name evidence="1" type="ORF">SAMN05444271_11812</name>
</gene>
<accession>A0A1H6VN08</accession>
<proteinExistence type="predicted"/>
<dbReference type="AlphaFoldDB" id="A0A1H6VN08"/>
<sequence length="38" mass="4064">MIVTNRQPGGVDSSHTVIRDAADKGSAIRYGSQSIFID</sequence>
<organism evidence="1 2">
    <name type="scientific">Halohasta litchfieldiae</name>
    <dbReference type="NCBI Taxonomy" id="1073996"/>
    <lineage>
        <taxon>Archaea</taxon>
        <taxon>Methanobacteriati</taxon>
        <taxon>Methanobacteriota</taxon>
        <taxon>Stenosarchaea group</taxon>
        <taxon>Halobacteria</taxon>
        <taxon>Halobacteriales</taxon>
        <taxon>Haloferacaceae</taxon>
        <taxon>Halohasta</taxon>
    </lineage>
</organism>
<evidence type="ECO:0000313" key="1">
    <source>
        <dbReference type="EMBL" id="SEJ05066.1"/>
    </source>
</evidence>
<dbReference type="Proteomes" id="UP000198888">
    <property type="component" value="Unassembled WGS sequence"/>
</dbReference>
<evidence type="ECO:0000313" key="2">
    <source>
        <dbReference type="Proteomes" id="UP000198888"/>
    </source>
</evidence>
<protein>
    <submittedName>
        <fullName evidence="1">Uncharacterized protein</fullName>
    </submittedName>
</protein>
<reference evidence="1 2" key="1">
    <citation type="submission" date="2016-10" db="EMBL/GenBank/DDBJ databases">
        <authorList>
            <person name="de Groot N.N."/>
        </authorList>
    </citation>
    <scope>NUCLEOTIDE SEQUENCE [LARGE SCALE GENOMIC DNA]</scope>
    <source>
        <strain evidence="1 2">DSM 22187</strain>
    </source>
</reference>